<feature type="region of interest" description="Disordered" evidence="1">
    <location>
        <begin position="72"/>
        <end position="94"/>
    </location>
</feature>
<evidence type="ECO:0000256" key="1">
    <source>
        <dbReference type="SAM" id="MobiDB-lite"/>
    </source>
</evidence>
<dbReference type="EMBL" id="JAVHJO010000010">
    <property type="protein sequence ID" value="KAK6535358.1"/>
    <property type="molecule type" value="Genomic_DNA"/>
</dbReference>
<feature type="compositionally biased region" description="Acidic residues" evidence="1">
    <location>
        <begin position="283"/>
        <end position="299"/>
    </location>
</feature>
<evidence type="ECO:0000313" key="3">
    <source>
        <dbReference type="EMBL" id="KAK6535358.1"/>
    </source>
</evidence>
<reference evidence="3 4" key="1">
    <citation type="submission" date="2019-10" db="EMBL/GenBank/DDBJ databases">
        <authorList>
            <person name="Palmer J.M."/>
        </authorList>
    </citation>
    <scope>NUCLEOTIDE SEQUENCE [LARGE SCALE GENOMIC DNA]</scope>
    <source>
        <strain evidence="3 4">TWF694</strain>
    </source>
</reference>
<feature type="compositionally biased region" description="Low complexity" evidence="1">
    <location>
        <begin position="111"/>
        <end position="124"/>
    </location>
</feature>
<feature type="compositionally biased region" description="Acidic residues" evidence="1">
    <location>
        <begin position="349"/>
        <end position="389"/>
    </location>
</feature>
<dbReference type="PANTHER" id="PTHR21561">
    <property type="entry name" value="INO80 COMPLEX SUBUNIT B"/>
    <property type="match status" value="1"/>
</dbReference>
<accession>A0AAV9X3Y2</accession>
<evidence type="ECO:0000259" key="2">
    <source>
        <dbReference type="SMART" id="SM01406"/>
    </source>
</evidence>
<dbReference type="Pfam" id="PF04795">
    <property type="entry name" value="PAPA-1"/>
    <property type="match status" value="1"/>
</dbReference>
<proteinExistence type="predicted"/>
<comment type="caution">
    <text evidence="3">The sequence shown here is derived from an EMBL/GenBank/DDBJ whole genome shotgun (WGS) entry which is preliminary data.</text>
</comment>
<gene>
    <name evidence="3" type="ORF">TWF694_001820</name>
</gene>
<dbReference type="AlphaFoldDB" id="A0AAV9X3Y2"/>
<dbReference type="InterPro" id="IPR029523">
    <property type="entry name" value="INO80B/Ies2"/>
</dbReference>
<feature type="compositionally biased region" description="Polar residues" evidence="1">
    <location>
        <begin position="178"/>
        <end position="191"/>
    </location>
</feature>
<dbReference type="Proteomes" id="UP001365542">
    <property type="component" value="Unassembled WGS sequence"/>
</dbReference>
<sequence>MTSLLVLPPPALPFADEAGDLRSHRRRDYDSSSDLYDLPFDRDQAYDWILRRCLERVSDTRAYQHPIYASPSKARLSTTEDPARPRAPSKRQFESLCKDYLDMADRRSSRRIAQVASQQSAQHSRGTRANAKKDDSLDTITVSQPSTRSHTRTASLETTKSPLPKSSSNIRTVPGGRNTRTSAAANTRSQPSRTSARSQPARSAAASSSANTRSRRRLPSSDSEDDDSNIDIADDDDVEASQESEEEEEEEEEEESEPAPKRRSRGGGTRQQPTRRAAKAVFSDEDAPGETDDGMDIDDAPPVTSGTVRSKAAPSDDEDAEGEPDDEEMGLIVASNQKAIPVPKIVAPDSDEEDDEDLDEEDEEDEDEDAEGEAVDDEDDEDEDMDDSETPGGMGTTPDISRPDTPDLGKLTRRQRGKYEDFSSSLLELPDDFGSTKKAVPLTAAEQATRRAEMARRRKNQSEQRREEEKMETINKLLKRQATKVNRRNHKQLEDDAEAEEAAEVGTPEPTDPPKMIRWVSNKNGNFVAVPQTWLDCPAGNVYKKQDVAWRRGLKKVGLVEELPDEPMRDV</sequence>
<dbReference type="PANTHER" id="PTHR21561:SF12">
    <property type="entry name" value="INO80 COMPLEX SUBUNIT B"/>
    <property type="match status" value="1"/>
</dbReference>
<evidence type="ECO:0000313" key="4">
    <source>
        <dbReference type="Proteomes" id="UP001365542"/>
    </source>
</evidence>
<dbReference type="GO" id="GO:0031011">
    <property type="term" value="C:Ino80 complex"/>
    <property type="evidence" value="ECO:0007669"/>
    <property type="project" value="InterPro"/>
</dbReference>
<name>A0AAV9X3Y2_9PEZI</name>
<protein>
    <recommendedName>
        <fullName evidence="2">INO80 complex subunit B-like conserved region domain-containing protein</fullName>
    </recommendedName>
</protein>
<dbReference type="GO" id="GO:0006338">
    <property type="term" value="P:chromatin remodeling"/>
    <property type="evidence" value="ECO:0007669"/>
    <property type="project" value="InterPro"/>
</dbReference>
<dbReference type="InterPro" id="IPR006880">
    <property type="entry name" value="INO80B_C"/>
</dbReference>
<feature type="compositionally biased region" description="Acidic residues" evidence="1">
    <location>
        <begin position="315"/>
        <end position="329"/>
    </location>
</feature>
<keyword evidence="4" id="KW-1185">Reference proteome</keyword>
<feature type="compositionally biased region" description="Basic and acidic residues" evidence="1">
    <location>
        <begin position="448"/>
        <end position="473"/>
    </location>
</feature>
<feature type="compositionally biased region" description="Polar residues" evidence="1">
    <location>
        <begin position="138"/>
        <end position="171"/>
    </location>
</feature>
<feature type="domain" description="INO80 complex subunit B-like conserved region" evidence="2">
    <location>
        <begin position="446"/>
        <end position="534"/>
    </location>
</feature>
<dbReference type="SMART" id="SM01406">
    <property type="entry name" value="PAPA-1"/>
    <property type="match status" value="1"/>
</dbReference>
<feature type="compositionally biased region" description="Acidic residues" evidence="1">
    <location>
        <begin position="222"/>
        <end position="257"/>
    </location>
</feature>
<feature type="region of interest" description="Disordered" evidence="1">
    <location>
        <begin position="108"/>
        <end position="518"/>
    </location>
</feature>
<feature type="compositionally biased region" description="Basic residues" evidence="1">
    <location>
        <begin position="477"/>
        <end position="490"/>
    </location>
</feature>
<feature type="compositionally biased region" description="Low complexity" evidence="1">
    <location>
        <begin position="192"/>
        <end position="212"/>
    </location>
</feature>
<organism evidence="3 4">
    <name type="scientific">Orbilia ellipsospora</name>
    <dbReference type="NCBI Taxonomy" id="2528407"/>
    <lineage>
        <taxon>Eukaryota</taxon>
        <taxon>Fungi</taxon>
        <taxon>Dikarya</taxon>
        <taxon>Ascomycota</taxon>
        <taxon>Pezizomycotina</taxon>
        <taxon>Orbiliomycetes</taxon>
        <taxon>Orbiliales</taxon>
        <taxon>Orbiliaceae</taxon>
        <taxon>Orbilia</taxon>
    </lineage>
</organism>